<dbReference type="EMBL" id="UYRT01020969">
    <property type="protein sequence ID" value="VDK59638.1"/>
    <property type="molecule type" value="Genomic_DNA"/>
</dbReference>
<evidence type="ECO:0000313" key="2">
    <source>
        <dbReference type="EMBL" id="VDK59638.1"/>
    </source>
</evidence>
<dbReference type="OrthoDB" id="10071887at2759"/>
<keyword evidence="1" id="KW-1133">Transmembrane helix</keyword>
<dbReference type="WBParaSite" id="GPUH_0000779001-mRNA-1">
    <property type="protein sequence ID" value="GPUH_0000779001-mRNA-1"/>
    <property type="gene ID" value="GPUH_0000779001"/>
</dbReference>
<reference evidence="4" key="1">
    <citation type="submission" date="2016-06" db="UniProtKB">
        <authorList>
            <consortium name="WormBaseParasite"/>
        </authorList>
    </citation>
    <scope>IDENTIFICATION</scope>
</reference>
<dbReference type="Gene3D" id="1.20.1070.10">
    <property type="entry name" value="Rhodopsin 7-helix transmembrane proteins"/>
    <property type="match status" value="1"/>
</dbReference>
<feature type="transmembrane region" description="Helical" evidence="1">
    <location>
        <begin position="26"/>
        <end position="48"/>
    </location>
</feature>
<evidence type="ECO:0000313" key="4">
    <source>
        <dbReference type="WBParaSite" id="GPUH_0000779001-mRNA-1"/>
    </source>
</evidence>
<accession>A0A183DGE0</accession>
<dbReference type="SUPFAM" id="SSF81321">
    <property type="entry name" value="Family A G protein-coupled receptor-like"/>
    <property type="match status" value="1"/>
</dbReference>
<keyword evidence="3" id="KW-1185">Reference proteome</keyword>
<organism evidence="4">
    <name type="scientific">Gongylonema pulchrum</name>
    <dbReference type="NCBI Taxonomy" id="637853"/>
    <lineage>
        <taxon>Eukaryota</taxon>
        <taxon>Metazoa</taxon>
        <taxon>Ecdysozoa</taxon>
        <taxon>Nematoda</taxon>
        <taxon>Chromadorea</taxon>
        <taxon>Rhabditida</taxon>
        <taxon>Spirurina</taxon>
        <taxon>Spiruromorpha</taxon>
        <taxon>Spiruroidea</taxon>
        <taxon>Gongylonematidae</taxon>
        <taxon>Gongylonema</taxon>
    </lineage>
</organism>
<keyword evidence="1" id="KW-0472">Membrane</keyword>
<name>A0A183DGE0_9BILA</name>
<evidence type="ECO:0000256" key="1">
    <source>
        <dbReference type="SAM" id="Phobius"/>
    </source>
</evidence>
<dbReference type="AlphaFoldDB" id="A0A183DGE0"/>
<gene>
    <name evidence="2" type="ORF">GPUH_LOCUS7783</name>
</gene>
<sequence length="80" mass="9602">MKNDQQAVLMIVCWEAFNKNSIPEEYFYIAYFLCYINSTINPFCYALCNARFRLIYLRILTGRWKRQHPGLSSMAFFSRN</sequence>
<dbReference type="Proteomes" id="UP000271098">
    <property type="component" value="Unassembled WGS sequence"/>
</dbReference>
<proteinExistence type="predicted"/>
<keyword evidence="1" id="KW-0812">Transmembrane</keyword>
<evidence type="ECO:0000313" key="3">
    <source>
        <dbReference type="Proteomes" id="UP000271098"/>
    </source>
</evidence>
<protein>
    <submittedName>
        <fullName evidence="4">G_PROTEIN_RECEP_F1_2 domain-containing protein</fullName>
    </submittedName>
</protein>
<reference evidence="2 3" key="2">
    <citation type="submission" date="2018-11" db="EMBL/GenBank/DDBJ databases">
        <authorList>
            <consortium name="Pathogen Informatics"/>
        </authorList>
    </citation>
    <scope>NUCLEOTIDE SEQUENCE [LARGE SCALE GENOMIC DNA]</scope>
</reference>